<dbReference type="STRING" id="1294142.CINTURNW_0298"/>
<dbReference type="InterPro" id="IPR018989">
    <property type="entry name" value="DUF2001"/>
</dbReference>
<dbReference type="AlphaFoldDB" id="U2NTZ4"/>
<dbReference type="Pfam" id="PF09393">
    <property type="entry name" value="DUF2001"/>
    <property type="match status" value="1"/>
</dbReference>
<sequence>MAKIRGGNQINGSWGQVWWDGELILELDSFEAKVTAKREEVSIGMDEDSKLVGLKGEGTMKVKKVYTRGKKKLLEAWKKGEDPRSTLVGKIQDPDTVGKQSERVSIGNVWFSELTLLTFENLKKVKKSISLDLLQAMQASWILYKLYKNLM</sequence>
<dbReference type="Proteomes" id="UP000016721">
    <property type="component" value="Unassembled WGS sequence"/>
</dbReference>
<organism evidence="1 2">
    <name type="scientific">Clostridium intestinale URNW</name>
    <dbReference type="NCBI Taxonomy" id="1294142"/>
    <lineage>
        <taxon>Bacteria</taxon>
        <taxon>Bacillati</taxon>
        <taxon>Bacillota</taxon>
        <taxon>Clostridia</taxon>
        <taxon>Eubacteriales</taxon>
        <taxon>Clostridiaceae</taxon>
        <taxon>Clostridium</taxon>
    </lineage>
</organism>
<protein>
    <submittedName>
        <fullName evidence="1">Uncharacterized protein</fullName>
    </submittedName>
</protein>
<proteinExistence type="predicted"/>
<dbReference type="PATRIC" id="fig|1294142.3.peg.298"/>
<keyword evidence="2" id="KW-1185">Reference proteome</keyword>
<dbReference type="HOGENOM" id="CLU_139219_1_0_9"/>
<evidence type="ECO:0000313" key="1">
    <source>
        <dbReference type="EMBL" id="ERK32351.1"/>
    </source>
</evidence>
<dbReference type="EMBL" id="APJA01000004">
    <property type="protein sequence ID" value="ERK32351.1"/>
    <property type="molecule type" value="Genomic_DNA"/>
</dbReference>
<dbReference type="eggNOG" id="ENOG5032JA4">
    <property type="taxonomic scope" value="Bacteria"/>
</dbReference>
<reference evidence="1 2" key="1">
    <citation type="journal article" date="2013" name="Genome Announc.">
        <title>Draft Genome Sequence of the Hydrogen- and Ethanol-Producing Bacterium Clostridium intestinale Strain URNW.</title>
        <authorList>
            <person name="Lal S."/>
            <person name="Ramachandran U."/>
            <person name="Zhang X."/>
            <person name="Sparling R."/>
            <person name="Levin D.B."/>
        </authorList>
    </citation>
    <scope>NUCLEOTIDE SEQUENCE [LARGE SCALE GENOMIC DNA]</scope>
    <source>
        <strain evidence="1 2">URNW</strain>
    </source>
</reference>
<dbReference type="Gene3D" id="2.30.110.40">
    <property type="entry name" value="Phage tail tube protein"/>
    <property type="match status" value="1"/>
</dbReference>
<dbReference type="SUPFAM" id="SSF69279">
    <property type="entry name" value="Phage tail proteins"/>
    <property type="match status" value="1"/>
</dbReference>
<dbReference type="InterPro" id="IPR038628">
    <property type="entry name" value="XkdM-like_sf"/>
</dbReference>
<dbReference type="RefSeq" id="WP_021800385.1">
    <property type="nucleotide sequence ID" value="NZ_KI273145.1"/>
</dbReference>
<evidence type="ECO:0000313" key="2">
    <source>
        <dbReference type="Proteomes" id="UP000016721"/>
    </source>
</evidence>
<comment type="caution">
    <text evidence="1">The sequence shown here is derived from an EMBL/GenBank/DDBJ whole genome shotgun (WGS) entry which is preliminary data.</text>
</comment>
<accession>U2NTZ4</accession>
<gene>
    <name evidence="1" type="ORF">CINTURNW_0298</name>
</gene>
<name>U2NTZ4_9CLOT</name>